<protein>
    <submittedName>
        <fullName evidence="1">Uncharacterized protein</fullName>
    </submittedName>
</protein>
<proteinExistence type="predicted"/>
<sequence>MTDLRFLQSMYQQWCQGNDSAAFRYIDFIEMASKQTGVAQDQLMRELQKCYWFKQGD</sequence>
<gene>
    <name evidence="1" type="ORF">UFOVP112_313</name>
</gene>
<organism evidence="1">
    <name type="scientific">uncultured Caudovirales phage</name>
    <dbReference type="NCBI Taxonomy" id="2100421"/>
    <lineage>
        <taxon>Viruses</taxon>
        <taxon>Duplodnaviria</taxon>
        <taxon>Heunggongvirae</taxon>
        <taxon>Uroviricota</taxon>
        <taxon>Caudoviricetes</taxon>
        <taxon>Peduoviridae</taxon>
        <taxon>Maltschvirus</taxon>
        <taxon>Maltschvirus maltsch</taxon>
    </lineage>
</organism>
<dbReference type="EMBL" id="LR796233">
    <property type="protein sequence ID" value="CAB4129215.1"/>
    <property type="molecule type" value="Genomic_DNA"/>
</dbReference>
<evidence type="ECO:0000313" key="1">
    <source>
        <dbReference type="EMBL" id="CAB4129215.1"/>
    </source>
</evidence>
<accession>A0A6J5L5L9</accession>
<reference evidence="1" key="1">
    <citation type="submission" date="2020-04" db="EMBL/GenBank/DDBJ databases">
        <authorList>
            <person name="Chiriac C."/>
            <person name="Salcher M."/>
            <person name="Ghai R."/>
            <person name="Kavagutti S V."/>
        </authorList>
    </citation>
    <scope>NUCLEOTIDE SEQUENCE</scope>
</reference>
<name>A0A6J5L5L9_9CAUD</name>